<dbReference type="EMBL" id="BNAU01000001">
    <property type="protein sequence ID" value="GHE82334.1"/>
    <property type="molecule type" value="Genomic_DNA"/>
</dbReference>
<name>A0ABQ3IF85_9PSEU</name>
<comment type="caution">
    <text evidence="1">The sequence shown here is derived from an EMBL/GenBank/DDBJ whole genome shotgun (WGS) entry which is preliminary data.</text>
</comment>
<keyword evidence="2" id="KW-1185">Reference proteome</keyword>
<evidence type="ECO:0000313" key="2">
    <source>
        <dbReference type="Proteomes" id="UP000605897"/>
    </source>
</evidence>
<dbReference type="InterPro" id="IPR010296">
    <property type="entry name" value="DUF899_thioredox"/>
</dbReference>
<reference evidence="2" key="1">
    <citation type="journal article" date="2019" name="Int. J. Syst. Evol. Microbiol.">
        <title>The Global Catalogue of Microorganisms (GCM) 10K type strain sequencing project: providing services to taxonomists for standard genome sequencing and annotation.</title>
        <authorList>
            <consortium name="The Broad Institute Genomics Platform"/>
            <consortium name="The Broad Institute Genome Sequencing Center for Infectious Disease"/>
            <person name="Wu L."/>
            <person name="Ma J."/>
        </authorList>
    </citation>
    <scope>NUCLEOTIDE SEQUENCE [LARGE SCALE GENOMIC DNA]</scope>
    <source>
        <strain evidence="2">CGMCC 4.7677</strain>
    </source>
</reference>
<protein>
    <submittedName>
        <fullName evidence="1">Uncharacterized protein</fullName>
    </submittedName>
</protein>
<evidence type="ECO:0000313" key="1">
    <source>
        <dbReference type="EMBL" id="GHE82334.1"/>
    </source>
</evidence>
<proteinExistence type="predicted"/>
<accession>A0ABQ3IF85</accession>
<organism evidence="1 2">
    <name type="scientific">Amycolatopsis deserti</name>
    <dbReference type="NCBI Taxonomy" id="185696"/>
    <lineage>
        <taxon>Bacteria</taxon>
        <taxon>Bacillati</taxon>
        <taxon>Actinomycetota</taxon>
        <taxon>Actinomycetes</taxon>
        <taxon>Pseudonocardiales</taxon>
        <taxon>Pseudonocardiaceae</taxon>
        <taxon>Amycolatopsis</taxon>
    </lineage>
</organism>
<dbReference type="Proteomes" id="UP000605897">
    <property type="component" value="Unassembled WGS sequence"/>
</dbReference>
<gene>
    <name evidence="1" type="ORF">GCM10017786_11420</name>
</gene>
<sequence>MFHTYSTYGRGAEQLGGSYYDLDLTALVRHEQWEEPTGRAAAVRTARPDFST</sequence>
<dbReference type="Pfam" id="PF05988">
    <property type="entry name" value="DUF899"/>
    <property type="match status" value="1"/>
</dbReference>